<evidence type="ECO:0000313" key="3">
    <source>
        <dbReference type="Proteomes" id="UP000676325"/>
    </source>
</evidence>
<dbReference type="PROSITE" id="PS51257">
    <property type="entry name" value="PROKAR_LIPOPROTEIN"/>
    <property type="match status" value="1"/>
</dbReference>
<dbReference type="Pfam" id="PF01547">
    <property type="entry name" value="SBP_bac_1"/>
    <property type="match status" value="1"/>
</dbReference>
<organism evidence="2 3">
    <name type="scientific">Actinospica acidithermotolerans</name>
    <dbReference type="NCBI Taxonomy" id="2828514"/>
    <lineage>
        <taxon>Bacteria</taxon>
        <taxon>Bacillati</taxon>
        <taxon>Actinomycetota</taxon>
        <taxon>Actinomycetes</taxon>
        <taxon>Catenulisporales</taxon>
        <taxon>Actinospicaceae</taxon>
        <taxon>Actinospica</taxon>
    </lineage>
</organism>
<accession>A0A941EG23</accession>
<reference evidence="2" key="1">
    <citation type="submission" date="2021-04" db="EMBL/GenBank/DDBJ databases">
        <title>Genome based classification of Actinospica acidithermotolerans sp. nov., an actinobacterium isolated from an Indonesian hot spring.</title>
        <authorList>
            <person name="Kusuma A.B."/>
            <person name="Putra K.E."/>
            <person name="Nafisah S."/>
            <person name="Loh J."/>
            <person name="Nouioui I."/>
            <person name="Goodfellow M."/>
        </authorList>
    </citation>
    <scope>NUCLEOTIDE SEQUENCE</scope>
    <source>
        <strain evidence="2">MGRD01-02</strain>
    </source>
</reference>
<keyword evidence="1" id="KW-0732">Signal</keyword>
<dbReference type="Gene3D" id="3.40.190.10">
    <property type="entry name" value="Periplasmic binding protein-like II"/>
    <property type="match status" value="1"/>
</dbReference>
<dbReference type="RefSeq" id="WP_212521899.1">
    <property type="nucleotide sequence ID" value="NZ_JAGSOH010000155.1"/>
</dbReference>
<proteinExistence type="predicted"/>
<keyword evidence="3" id="KW-1185">Reference proteome</keyword>
<protein>
    <submittedName>
        <fullName evidence="2">Extracellular solute-binding protein</fullName>
    </submittedName>
</protein>
<dbReference type="Proteomes" id="UP000676325">
    <property type="component" value="Unassembled WGS sequence"/>
</dbReference>
<feature type="chain" id="PRO_5036793378" evidence="1">
    <location>
        <begin position="34"/>
        <end position="433"/>
    </location>
</feature>
<dbReference type="AlphaFoldDB" id="A0A941EG23"/>
<dbReference type="PANTHER" id="PTHR43649:SF12">
    <property type="entry name" value="DIACETYLCHITOBIOSE BINDING PROTEIN DASA"/>
    <property type="match status" value="1"/>
</dbReference>
<dbReference type="EMBL" id="JAGSOH010000155">
    <property type="protein sequence ID" value="MBR7830777.1"/>
    <property type="molecule type" value="Genomic_DNA"/>
</dbReference>
<dbReference type="InterPro" id="IPR050490">
    <property type="entry name" value="Bact_solute-bd_prot1"/>
</dbReference>
<sequence>MKFPRSAKAAACAFAAAALVAGCSSSGTPTASASNEKVTLTFWSWVPNMQKIVNVWNASHPDIQIKFTEAAGGDAELSKLLTAGKAKDMPDIAQIEYQSLPTMVSNNYLADISKYDDNLQSDYPAGLWSQVTVGTSALYGVPQDAAPLAFFYRKDIFKKYNLAVPTTWAQYATEAAQLHKDDPSIYMGDTVGTDAGLFAGLTQQAGAQWWSASGSSWSVGIDSAASQKVASYWGNLVQSGAIDSQTAWTAAWDKSFSSGEYASWISAVWAPGDLSSSAANTSGDWAMAELPQWTAGQHVSGAWGGSATSVTSDSQHPQQAAEFIAWLNHSTQGTSLLVSDGSIYPASLTAESSSSLPAQTFMAQSDFYTLAKQYSSQVVAATWGPDVPVAYSKFSDAFASTVKTASGYLAGLTALQTAVVADMKANGFTVSGS</sequence>
<dbReference type="InterPro" id="IPR006059">
    <property type="entry name" value="SBP"/>
</dbReference>
<name>A0A941EG23_9ACTN</name>
<comment type="caution">
    <text evidence="2">The sequence shown here is derived from an EMBL/GenBank/DDBJ whole genome shotgun (WGS) entry which is preliminary data.</text>
</comment>
<feature type="signal peptide" evidence="1">
    <location>
        <begin position="1"/>
        <end position="33"/>
    </location>
</feature>
<evidence type="ECO:0000313" key="2">
    <source>
        <dbReference type="EMBL" id="MBR7830777.1"/>
    </source>
</evidence>
<dbReference type="SUPFAM" id="SSF53850">
    <property type="entry name" value="Periplasmic binding protein-like II"/>
    <property type="match status" value="1"/>
</dbReference>
<gene>
    <name evidence="2" type="ORF">KDK95_31025</name>
</gene>
<evidence type="ECO:0000256" key="1">
    <source>
        <dbReference type="SAM" id="SignalP"/>
    </source>
</evidence>
<dbReference type="PANTHER" id="PTHR43649">
    <property type="entry name" value="ARABINOSE-BINDING PROTEIN-RELATED"/>
    <property type="match status" value="1"/>
</dbReference>